<name>A0A7J6BMV1_9TELE</name>
<reference evidence="2 3" key="1">
    <citation type="submission" date="2020-04" db="EMBL/GenBank/DDBJ databases">
        <title>Chromosome-level genome assembly of a cyprinid fish Onychostoma macrolepis by integration of Nanopore Sequencing, Bionano and Hi-C technology.</title>
        <authorList>
            <person name="Wang D."/>
        </authorList>
    </citation>
    <scope>NUCLEOTIDE SEQUENCE [LARGE SCALE GENOMIC DNA]</scope>
    <source>
        <strain evidence="2">SWU-2019</strain>
        <tissue evidence="2">Muscle</tissue>
    </source>
</reference>
<proteinExistence type="predicted"/>
<dbReference type="PANTHER" id="PTHR31751:SF42">
    <property type="entry name" value="PROTEIN CBG10204"/>
    <property type="match status" value="1"/>
</dbReference>
<dbReference type="AlphaFoldDB" id="A0A7J6BMV1"/>
<comment type="caution">
    <text evidence="2">The sequence shown here is derived from an EMBL/GenBank/DDBJ whole genome shotgun (WGS) entry which is preliminary data.</text>
</comment>
<keyword evidence="3" id="KW-1185">Reference proteome</keyword>
<evidence type="ECO:0000313" key="3">
    <source>
        <dbReference type="Proteomes" id="UP000579812"/>
    </source>
</evidence>
<accession>A0A7J6BMV1</accession>
<sequence>MRCEQFRHSPRWSERFEKQTPTPLPSPVHSDDESSSVFMDEHGDVSWIPEEEMRSDLSDEEPLQESLPDLNAADKFIVCQSQLMSLFTICPVCCEETQGQIEKQEGTFVKIKQVCAACGYQRFWQNQPMLHRNMPACNLLLSGAIHFSGCMATQTIRMLKLFGLQSISVGTFFCHQRLYTIPTIVQAWQNEQAGVIRDLNEMRGGLILSGDCRSDSPGHCAKYGTYSLIEDRINKWNAQSDYSLIPVDTTPSERGVKRAAVAVVPPPKKKKVKTSSALERRVDQLTEGMGQIQALLASMKKNEEQQLAESNTVDTGRERDFDVVSVSASDSFFDEHPARTETVVSPVSVCSDSALSSGHDGEPLSIANSLRNKLKVALAKLNLDAPPIATSQAPNLFCRASGQANELVVPQCGDFIKELSFGFKSALTMWPDKVTRMPSSMADAGSVGLDSMPPVETVVASLAVQADEALRSEPLSTTRI</sequence>
<dbReference type="EMBL" id="JAAMOB010000024">
    <property type="protein sequence ID" value="KAF4096011.1"/>
    <property type="molecule type" value="Genomic_DNA"/>
</dbReference>
<dbReference type="Proteomes" id="UP000579812">
    <property type="component" value="Unassembled WGS sequence"/>
</dbReference>
<evidence type="ECO:0000256" key="1">
    <source>
        <dbReference type="SAM" id="MobiDB-lite"/>
    </source>
</evidence>
<evidence type="ECO:0000313" key="2">
    <source>
        <dbReference type="EMBL" id="KAF4096011.1"/>
    </source>
</evidence>
<dbReference type="PANTHER" id="PTHR31751">
    <property type="entry name" value="SI:CH211-108C17.2-RELATED-RELATED"/>
    <property type="match status" value="1"/>
</dbReference>
<feature type="region of interest" description="Disordered" evidence="1">
    <location>
        <begin position="1"/>
        <end position="42"/>
    </location>
</feature>
<organism evidence="2 3">
    <name type="scientific">Onychostoma macrolepis</name>
    <dbReference type="NCBI Taxonomy" id="369639"/>
    <lineage>
        <taxon>Eukaryota</taxon>
        <taxon>Metazoa</taxon>
        <taxon>Chordata</taxon>
        <taxon>Craniata</taxon>
        <taxon>Vertebrata</taxon>
        <taxon>Euteleostomi</taxon>
        <taxon>Actinopterygii</taxon>
        <taxon>Neopterygii</taxon>
        <taxon>Teleostei</taxon>
        <taxon>Ostariophysi</taxon>
        <taxon>Cypriniformes</taxon>
        <taxon>Cyprinidae</taxon>
        <taxon>Acrossocheilinae</taxon>
        <taxon>Onychostoma</taxon>
    </lineage>
</organism>
<gene>
    <name evidence="2" type="ORF">G5714_023614</name>
</gene>
<protein>
    <submittedName>
        <fullName evidence="2">Uncharacterized protein</fullName>
    </submittedName>
</protein>
<feature type="compositionally biased region" description="Basic and acidic residues" evidence="1">
    <location>
        <begin position="1"/>
        <end position="18"/>
    </location>
</feature>